<dbReference type="Pfam" id="PF00339">
    <property type="entry name" value="Arrestin_N"/>
    <property type="match status" value="1"/>
</dbReference>
<feature type="compositionally biased region" description="Pro residues" evidence="1">
    <location>
        <begin position="420"/>
        <end position="431"/>
    </location>
</feature>
<organism evidence="3 4">
    <name type="scientific">Coemansia asiatica</name>
    <dbReference type="NCBI Taxonomy" id="1052880"/>
    <lineage>
        <taxon>Eukaryota</taxon>
        <taxon>Fungi</taxon>
        <taxon>Fungi incertae sedis</taxon>
        <taxon>Zoopagomycota</taxon>
        <taxon>Kickxellomycotina</taxon>
        <taxon>Kickxellomycetes</taxon>
        <taxon>Kickxellales</taxon>
        <taxon>Kickxellaceae</taxon>
        <taxon>Coemansia</taxon>
    </lineage>
</organism>
<feature type="region of interest" description="Disordered" evidence="1">
    <location>
        <begin position="328"/>
        <end position="347"/>
    </location>
</feature>
<dbReference type="InterPro" id="IPR014756">
    <property type="entry name" value="Ig_E-set"/>
</dbReference>
<accession>A0A9W7XGS8</accession>
<dbReference type="Proteomes" id="UP001145021">
    <property type="component" value="Unassembled WGS sequence"/>
</dbReference>
<feature type="compositionally biased region" description="Low complexity" evidence="1">
    <location>
        <begin position="440"/>
        <end position="466"/>
    </location>
</feature>
<comment type="caution">
    <text evidence="3">The sequence shown here is derived from an EMBL/GenBank/DDBJ whole genome shotgun (WGS) entry which is preliminary data.</text>
</comment>
<name>A0A9W7XGS8_9FUNG</name>
<dbReference type="SUPFAM" id="SSF81296">
    <property type="entry name" value="E set domains"/>
    <property type="match status" value="1"/>
</dbReference>
<evidence type="ECO:0000313" key="4">
    <source>
        <dbReference type="Proteomes" id="UP001145021"/>
    </source>
</evidence>
<feature type="region of interest" description="Disordered" evidence="1">
    <location>
        <begin position="490"/>
        <end position="512"/>
    </location>
</feature>
<reference evidence="3" key="1">
    <citation type="submission" date="2022-07" db="EMBL/GenBank/DDBJ databases">
        <title>Phylogenomic reconstructions and comparative analyses of Kickxellomycotina fungi.</title>
        <authorList>
            <person name="Reynolds N.K."/>
            <person name="Stajich J.E."/>
            <person name="Barry K."/>
            <person name="Grigoriev I.V."/>
            <person name="Crous P."/>
            <person name="Smith M.E."/>
        </authorList>
    </citation>
    <scope>NUCLEOTIDE SEQUENCE</scope>
    <source>
        <strain evidence="3">NBRC 105413</strain>
    </source>
</reference>
<feature type="region of interest" description="Disordered" evidence="1">
    <location>
        <begin position="410"/>
        <end position="478"/>
    </location>
</feature>
<feature type="non-terminal residue" evidence="3">
    <location>
        <position position="537"/>
    </location>
</feature>
<sequence length="537" mass="58540">MAPFSSSAAEISLEFDTTPEESRGIGHYDLKSEITRLSGRVIVKVLKNIAVNNVRIEFVGEETVYLRGWTTLGSTVSREIVRQRSTVHGNGTLVEGLHMFGFSIDVPGWVPSTVDREQCRIRYVVRGVVERSSLGTYLMGAPGAMGGVSWVKEEEVECRRVRVARRLARRKKIDQSVGCPDGSCHVRFWGSISRDVVKPGAQVKVDVVARTSDARYGLRLLVANLAEHVMCHVQVKGEERLTKKITNLVSCRLDGLGDGSDSTRVEDINDNDDECNGDSRGLLQLPRGVRKTRSRLAVLLRNTSPSRSLSRVASAQSTGAVNDYGALKAISPPPPPPPLPSAASSVLPPPPMKPLSVVRQIRASHVIQVPRGLSQFSSEYVSREYRLMLVAEVAPLDDWEINGNSVHTCDSARPAAAPYDAPPPPPPPLPPSHLHGTRKTSTSTSTVSSSSASTSASAYSLSRSTSPDPAVGTASPHGRKFARSEAFLPITQQQQQQQHQHQHQQPTQKWAVSEQASAIAGWPIDVVDHFDVRFDEL</sequence>
<feature type="compositionally biased region" description="Low complexity" evidence="1">
    <location>
        <begin position="492"/>
        <end position="505"/>
    </location>
</feature>
<protein>
    <recommendedName>
        <fullName evidence="2">Arrestin-like N-terminal domain-containing protein</fullName>
    </recommendedName>
</protein>
<dbReference type="Gene3D" id="2.60.40.640">
    <property type="match status" value="1"/>
</dbReference>
<gene>
    <name evidence="3" type="ORF">LPJ64_005263</name>
</gene>
<evidence type="ECO:0000256" key="1">
    <source>
        <dbReference type="SAM" id="MobiDB-lite"/>
    </source>
</evidence>
<dbReference type="InterPro" id="IPR014752">
    <property type="entry name" value="Arrestin-like_C"/>
</dbReference>
<feature type="domain" description="Arrestin-like N-terminal" evidence="2">
    <location>
        <begin position="37"/>
        <end position="132"/>
    </location>
</feature>
<feature type="compositionally biased region" description="Pro residues" evidence="1">
    <location>
        <begin position="331"/>
        <end position="340"/>
    </location>
</feature>
<dbReference type="EMBL" id="JANBOH010000319">
    <property type="protein sequence ID" value="KAJ1642923.1"/>
    <property type="molecule type" value="Genomic_DNA"/>
</dbReference>
<proteinExistence type="predicted"/>
<keyword evidence="4" id="KW-1185">Reference proteome</keyword>
<dbReference type="AlphaFoldDB" id="A0A9W7XGS8"/>
<evidence type="ECO:0000259" key="2">
    <source>
        <dbReference type="Pfam" id="PF00339"/>
    </source>
</evidence>
<dbReference type="InterPro" id="IPR011021">
    <property type="entry name" value="Arrestin-like_N"/>
</dbReference>
<evidence type="ECO:0000313" key="3">
    <source>
        <dbReference type="EMBL" id="KAJ1642923.1"/>
    </source>
</evidence>